<evidence type="ECO:0000256" key="8">
    <source>
        <dbReference type="ARBA" id="ARBA00022946"/>
    </source>
</evidence>
<organism evidence="17 18">
    <name type="scientific">Trichomonascus ciferrii</name>
    <dbReference type="NCBI Taxonomy" id="44093"/>
    <lineage>
        <taxon>Eukaryota</taxon>
        <taxon>Fungi</taxon>
        <taxon>Dikarya</taxon>
        <taxon>Ascomycota</taxon>
        <taxon>Saccharomycotina</taxon>
        <taxon>Dipodascomycetes</taxon>
        <taxon>Dipodascales</taxon>
        <taxon>Trichomonascaceae</taxon>
        <taxon>Trichomonascus</taxon>
        <taxon>Trichomonascus ciferrii complex</taxon>
    </lineage>
</organism>
<keyword evidence="18" id="KW-1185">Reference proteome</keyword>
<dbReference type="SMART" id="SM00577">
    <property type="entry name" value="CPDc"/>
    <property type="match status" value="1"/>
</dbReference>
<dbReference type="InterPro" id="IPR036412">
    <property type="entry name" value="HAD-like_sf"/>
</dbReference>
<feature type="region of interest" description="Disordered" evidence="15">
    <location>
        <begin position="1"/>
        <end position="85"/>
    </location>
</feature>
<feature type="domain" description="FCP1 homology" evidence="16">
    <location>
        <begin position="167"/>
        <end position="311"/>
    </location>
</feature>
<feature type="coiled-coil region" evidence="14">
    <location>
        <begin position="406"/>
        <end position="457"/>
    </location>
</feature>
<accession>A0A642UQ39</accession>
<comment type="caution">
    <text evidence="17">The sequence shown here is derived from an EMBL/GenBank/DDBJ whole genome shotgun (WGS) entry which is preliminary data.</text>
</comment>
<proteinExistence type="inferred from homology"/>
<evidence type="ECO:0000256" key="13">
    <source>
        <dbReference type="RuleBase" id="RU365079"/>
    </source>
</evidence>
<dbReference type="PANTHER" id="PTHR12210">
    <property type="entry name" value="DULLARD PROTEIN PHOSPHATASE"/>
    <property type="match status" value="1"/>
</dbReference>
<comment type="similarity">
    <text evidence="2 13">Belongs to the TIM50 family.</text>
</comment>
<dbReference type="Gene3D" id="3.40.50.1000">
    <property type="entry name" value="HAD superfamily/HAD-like"/>
    <property type="match status" value="1"/>
</dbReference>
<keyword evidence="7 13" id="KW-0653">Protein transport</keyword>
<keyword evidence="14" id="KW-0175">Coiled coil</keyword>
<evidence type="ECO:0000313" key="17">
    <source>
        <dbReference type="EMBL" id="KAA8903400.1"/>
    </source>
</evidence>
<dbReference type="VEuPathDB" id="FungiDB:TRICI_005690"/>
<evidence type="ECO:0000256" key="5">
    <source>
        <dbReference type="ARBA" id="ARBA00022692"/>
    </source>
</evidence>
<dbReference type="CDD" id="cd07521">
    <property type="entry name" value="HAD_FCP1-like"/>
    <property type="match status" value="1"/>
</dbReference>
<keyword evidence="5" id="KW-0812">Transmembrane</keyword>
<dbReference type="SUPFAM" id="SSF56784">
    <property type="entry name" value="HAD-like"/>
    <property type="match status" value="1"/>
</dbReference>
<dbReference type="FunFam" id="3.40.50.1000:FF:000019">
    <property type="entry name" value="Mitochondrial import inner membrane translocase subunit TIM50"/>
    <property type="match status" value="1"/>
</dbReference>
<name>A0A642UQ39_9ASCO</name>
<evidence type="ECO:0000256" key="2">
    <source>
        <dbReference type="ARBA" id="ARBA00006344"/>
    </source>
</evidence>
<sequence length="459" mass="52982">MMMARWYSEEQKKPEQQQKKKQPESLLTDDVLAQAGMEVPSDKAKEGSKQEEGEGASAEEDYSGASEEQKKRWQGTAKKSSDRSSSDIKWEQRSNFFYVGLLGAAVGGALYMSRDFDQEEQKKHPEVKNGLSPADGFERLRTRVSDFFNFFNEPIFDELLPDPLPEPYGRPLTLVLGLDDLLIHSEWTREHGWRTAKRPGLDYFLGYLAQYYEIVIFSSNYMVTSEKTVAALDPYKASISHALFREATRYKDGKVIKDISHLNRDNAKVIMVDADPAAYSLQPDNAVAMPPWKGDPKDRDLVRLIPFLEWVATQPVKDVRPILKSFQGTNVPEEYARREAIARKQWEEDWKKKHAQSNDWASAVLGMKPQVPPTPMMPQDYIRQEGQKGYEAFQKYIQEHGDKMLQEEKEREKEILNEQKLTLNKLVTEGMPKPEEIAEIQQRKEAEKQQLEQQQKQQK</sequence>
<dbReference type="InterPro" id="IPR023214">
    <property type="entry name" value="HAD_sf"/>
</dbReference>
<dbReference type="InterPro" id="IPR050365">
    <property type="entry name" value="TIM50"/>
</dbReference>
<evidence type="ECO:0000256" key="11">
    <source>
        <dbReference type="ARBA" id="ARBA00023128"/>
    </source>
</evidence>
<protein>
    <recommendedName>
        <fullName evidence="3 13">Mitochondrial import inner membrane translocase subunit TIM50</fullName>
    </recommendedName>
</protein>
<keyword evidence="9" id="KW-1133">Transmembrane helix</keyword>
<dbReference type="PROSITE" id="PS50969">
    <property type="entry name" value="FCP1"/>
    <property type="match status" value="1"/>
</dbReference>
<evidence type="ECO:0000259" key="16">
    <source>
        <dbReference type="PROSITE" id="PS50969"/>
    </source>
</evidence>
<evidence type="ECO:0000313" key="18">
    <source>
        <dbReference type="Proteomes" id="UP000761534"/>
    </source>
</evidence>
<evidence type="ECO:0000256" key="6">
    <source>
        <dbReference type="ARBA" id="ARBA00022792"/>
    </source>
</evidence>
<comment type="subcellular location">
    <subcellularLocation>
        <location evidence="1 13">Mitochondrion inner membrane</location>
        <topology evidence="1 13">Single-pass membrane protein</topology>
    </subcellularLocation>
</comment>
<keyword evidence="4 13" id="KW-0813">Transport</keyword>
<evidence type="ECO:0000256" key="15">
    <source>
        <dbReference type="SAM" id="MobiDB-lite"/>
    </source>
</evidence>
<dbReference type="OrthoDB" id="287041at2759"/>
<keyword evidence="6" id="KW-0999">Mitochondrion inner membrane</keyword>
<evidence type="ECO:0000256" key="9">
    <source>
        <dbReference type="ARBA" id="ARBA00022989"/>
    </source>
</evidence>
<feature type="compositionally biased region" description="Basic and acidic residues" evidence="15">
    <location>
        <begin position="7"/>
        <end position="23"/>
    </location>
</feature>
<dbReference type="Pfam" id="PF03031">
    <property type="entry name" value="NIF"/>
    <property type="match status" value="1"/>
</dbReference>
<evidence type="ECO:0000256" key="14">
    <source>
        <dbReference type="SAM" id="Coils"/>
    </source>
</evidence>
<dbReference type="InterPro" id="IPR004274">
    <property type="entry name" value="FCP1_dom"/>
</dbReference>
<keyword evidence="11 13" id="KW-0496">Mitochondrion</keyword>
<dbReference type="EMBL" id="SWFS01000441">
    <property type="protein sequence ID" value="KAA8903400.1"/>
    <property type="molecule type" value="Genomic_DNA"/>
</dbReference>
<evidence type="ECO:0000256" key="3">
    <source>
        <dbReference type="ARBA" id="ARBA00020799"/>
    </source>
</evidence>
<keyword evidence="10 13" id="KW-0811">Translocation</keyword>
<reference evidence="17" key="1">
    <citation type="journal article" date="2019" name="G3 (Bethesda)">
        <title>Genome Assemblies of Two Rare Opportunistic Yeast Pathogens: Diutina rugosa (syn. Candida rugosa) and Trichomonascus ciferrii (syn. Candida ciferrii).</title>
        <authorList>
            <person name="Mixao V."/>
            <person name="Saus E."/>
            <person name="Hansen A.P."/>
            <person name="Lass-Florl C."/>
            <person name="Gabaldon T."/>
        </authorList>
    </citation>
    <scope>NUCLEOTIDE SEQUENCE</scope>
    <source>
        <strain evidence="17">CBS 4856</strain>
    </source>
</reference>
<evidence type="ECO:0000256" key="7">
    <source>
        <dbReference type="ARBA" id="ARBA00022927"/>
    </source>
</evidence>
<keyword evidence="12" id="KW-0472">Membrane</keyword>
<evidence type="ECO:0000256" key="4">
    <source>
        <dbReference type="ARBA" id="ARBA00022448"/>
    </source>
</evidence>
<dbReference type="GO" id="GO:0015031">
    <property type="term" value="P:protein transport"/>
    <property type="evidence" value="ECO:0007669"/>
    <property type="project" value="UniProtKB-KW"/>
</dbReference>
<dbReference type="GO" id="GO:0005744">
    <property type="term" value="C:TIM23 mitochondrial import inner membrane translocase complex"/>
    <property type="evidence" value="ECO:0007669"/>
    <property type="project" value="UniProtKB-UniRule"/>
</dbReference>
<comment type="function">
    <text evidence="13">Essential component of the TIM23 complex, a complex that mediates the translocation of transit peptide-containing proteins across the mitochondrial inner membrane.</text>
</comment>
<dbReference type="AlphaFoldDB" id="A0A642UQ39"/>
<feature type="compositionally biased region" description="Acidic residues" evidence="15">
    <location>
        <begin position="53"/>
        <end position="62"/>
    </location>
</feature>
<evidence type="ECO:0000256" key="12">
    <source>
        <dbReference type="ARBA" id="ARBA00023136"/>
    </source>
</evidence>
<comment type="subunit">
    <text evidence="13">Component of the TIM23 complex.</text>
</comment>
<keyword evidence="8 13" id="KW-0809">Transit peptide</keyword>
<feature type="compositionally biased region" description="Basic and acidic residues" evidence="15">
    <location>
        <begin position="40"/>
        <end position="52"/>
    </location>
</feature>
<gene>
    <name evidence="17" type="ORF">TRICI_005690</name>
</gene>
<evidence type="ECO:0000256" key="1">
    <source>
        <dbReference type="ARBA" id="ARBA00004434"/>
    </source>
</evidence>
<dbReference type="Proteomes" id="UP000761534">
    <property type="component" value="Unassembled WGS sequence"/>
</dbReference>
<evidence type="ECO:0000256" key="10">
    <source>
        <dbReference type="ARBA" id="ARBA00023010"/>
    </source>
</evidence>